<dbReference type="Pfam" id="PF20256">
    <property type="entry name" value="MoCoBD_2"/>
    <property type="match status" value="1"/>
</dbReference>
<dbReference type="OrthoDB" id="9758509at2"/>
<dbReference type="STRING" id="857265.WG78_10300"/>
<dbReference type="PANTHER" id="PTHR11908:SF123">
    <property type="entry name" value="ALDEHYDE OXIDOREDUCTASE MOLYBDENUM-BINDING SUBUNIT PAOC"/>
    <property type="match status" value="1"/>
</dbReference>
<dbReference type="InterPro" id="IPR000674">
    <property type="entry name" value="Ald_Oxase/Xan_DH_a/b"/>
</dbReference>
<keyword evidence="3" id="KW-1185">Reference proteome</keyword>
<evidence type="ECO:0000259" key="1">
    <source>
        <dbReference type="SMART" id="SM01008"/>
    </source>
</evidence>
<dbReference type="Pfam" id="PF02738">
    <property type="entry name" value="MoCoBD_1"/>
    <property type="match status" value="1"/>
</dbReference>
<dbReference type="InterPro" id="IPR016208">
    <property type="entry name" value="Ald_Oxase/xanthine_DH-like"/>
</dbReference>
<protein>
    <submittedName>
        <fullName evidence="2">Xanthine dehydrogenase molybdenum-binding subunit</fullName>
        <ecNumber evidence="2">1.17.1.4</ecNumber>
    </submittedName>
</protein>
<dbReference type="InterPro" id="IPR037165">
    <property type="entry name" value="AldOxase/xan_DH_Mopterin-bd_sf"/>
</dbReference>
<evidence type="ECO:0000313" key="2">
    <source>
        <dbReference type="EMBL" id="KPC52873.1"/>
    </source>
</evidence>
<dbReference type="InterPro" id="IPR008274">
    <property type="entry name" value="AldOxase/xan_DH_MoCoBD1"/>
</dbReference>
<dbReference type="Gene3D" id="3.90.1170.50">
    <property type="entry name" value="Aldehyde oxidase/xanthine dehydrogenase, a/b hammerhead"/>
    <property type="match status" value="1"/>
</dbReference>
<name>A0A0N0GNT1_9NEIS</name>
<sequence length="735" mass="78058">MEMSKPAGHNALDDNRQGLIGKPLDRVDGRLKVTGRATYAYEYNEGGQASYAYIVQSTIAKGSIISIDSAAAERAPGVQLVLTYKNMIAQGPKTKESSPQLHDEKITHFGQPVALVVASSFEQARAGAALVNVRYQQDAGEFNLNKAKVHARVPPPNQQAPDATEGEFEAAFVAAPVQLDVTYTTPHQSHAMMEPHATLALWNGDHLTLYTSNQMLAQAQGAVAKTLQLQPTQVRIISRYVGGGFGAKLAIQADAILAAAAAKKLGRPVKLALARPQVFHVTTHRTATEQRIRLGTDKDGHIQAIAHESWSGNTAGEDFYESAADQTRSLYAGANRKIAHRLSTLDLPVASSMRAPGEAVGLLAIECAMDELAEKLNLDPIELRKRNEPSQDPTKHVPYSTRQLVPCMEEGARRFGWNKRNPKPGQVRDGRWLIGHGMAAASRGNFLRPSKASARLDGDGILTVRMGMTDIGTGSYTIFTQIAAEMLGLPPQRVRMLLGDTEFPAAAGSGGSFGAASAGSGLYDACMALRGKLASAAGFNADSALFANGQISDGGQSKPLVELVGAGLEAEGEIKPGATLKQFSQQAYGAHFVEVGVDMDTGEVRIRRMLGVFAAGRILNEKTARSQALGGMTFGIGAALTEELVVDEQLGLFANHDLAEYHVATNADVPALEVVFLPEVDDKANPLKIKGIGELGICGAGAAVANAIYNACGVRVRDYPMTLDKLLGGLPAQAA</sequence>
<accession>A0A0N0GNT1</accession>
<dbReference type="RefSeq" id="WP_053937718.1">
    <property type="nucleotide sequence ID" value="NZ_LAQT01000008.1"/>
</dbReference>
<feature type="domain" description="Aldehyde oxidase/xanthine dehydrogenase a/b hammerhead" evidence="1">
    <location>
        <begin position="34"/>
        <end position="139"/>
    </location>
</feature>
<dbReference type="PANTHER" id="PTHR11908">
    <property type="entry name" value="XANTHINE DEHYDROGENASE"/>
    <property type="match status" value="1"/>
</dbReference>
<dbReference type="EMBL" id="LAQT01000008">
    <property type="protein sequence ID" value="KPC52873.1"/>
    <property type="molecule type" value="Genomic_DNA"/>
</dbReference>
<evidence type="ECO:0000313" key="3">
    <source>
        <dbReference type="Proteomes" id="UP000037939"/>
    </source>
</evidence>
<dbReference type="GO" id="GO:0005506">
    <property type="term" value="F:iron ion binding"/>
    <property type="evidence" value="ECO:0007669"/>
    <property type="project" value="InterPro"/>
</dbReference>
<dbReference type="AlphaFoldDB" id="A0A0N0GNT1"/>
<keyword evidence="2" id="KW-0560">Oxidoreductase</keyword>
<reference evidence="2 3" key="1">
    <citation type="submission" date="2015-07" db="EMBL/GenBank/DDBJ databases">
        <title>Draft genome sequence of the Amantichitinum ursilacus IGB-41, a new chitin-degrading bacterium.</title>
        <authorList>
            <person name="Kirstahler P."/>
            <person name="Guenther M."/>
            <person name="Grumaz C."/>
            <person name="Rupp S."/>
            <person name="Zibek S."/>
            <person name="Sohn K."/>
        </authorList>
    </citation>
    <scope>NUCLEOTIDE SEQUENCE [LARGE SCALE GENOMIC DNA]</scope>
    <source>
        <strain evidence="2 3">IGB-41</strain>
    </source>
</reference>
<proteinExistence type="predicted"/>
<comment type="caution">
    <text evidence="2">The sequence shown here is derived from an EMBL/GenBank/DDBJ whole genome shotgun (WGS) entry which is preliminary data.</text>
</comment>
<dbReference type="InterPro" id="IPR036856">
    <property type="entry name" value="Ald_Oxase/Xan_DH_a/b_sf"/>
</dbReference>
<dbReference type="SMART" id="SM01008">
    <property type="entry name" value="Ald_Xan_dh_C"/>
    <property type="match status" value="1"/>
</dbReference>
<dbReference type="PATRIC" id="fig|857265.3.peg.2115"/>
<dbReference type="SUPFAM" id="SSF56003">
    <property type="entry name" value="Molybdenum cofactor-binding domain"/>
    <property type="match status" value="1"/>
</dbReference>
<dbReference type="InterPro" id="IPR046867">
    <property type="entry name" value="AldOxase/xan_DH_MoCoBD2"/>
</dbReference>
<gene>
    <name evidence="2" type="primary">xdhA_2</name>
    <name evidence="2" type="ORF">WG78_10300</name>
</gene>
<dbReference type="GO" id="GO:0004854">
    <property type="term" value="F:xanthine dehydrogenase activity"/>
    <property type="evidence" value="ECO:0007669"/>
    <property type="project" value="UniProtKB-EC"/>
</dbReference>
<organism evidence="2 3">
    <name type="scientific">Amantichitinum ursilacus</name>
    <dbReference type="NCBI Taxonomy" id="857265"/>
    <lineage>
        <taxon>Bacteria</taxon>
        <taxon>Pseudomonadati</taxon>
        <taxon>Pseudomonadota</taxon>
        <taxon>Betaproteobacteria</taxon>
        <taxon>Neisseriales</taxon>
        <taxon>Chitinibacteraceae</taxon>
        <taxon>Amantichitinum</taxon>
    </lineage>
</organism>
<dbReference type="SUPFAM" id="SSF54665">
    <property type="entry name" value="CO dehydrogenase molybdoprotein N-domain-like"/>
    <property type="match status" value="1"/>
</dbReference>
<dbReference type="Proteomes" id="UP000037939">
    <property type="component" value="Unassembled WGS sequence"/>
</dbReference>
<dbReference type="Gene3D" id="3.30.365.10">
    <property type="entry name" value="Aldehyde oxidase/xanthine dehydrogenase, molybdopterin binding domain"/>
    <property type="match status" value="4"/>
</dbReference>
<dbReference type="Pfam" id="PF01315">
    <property type="entry name" value="Ald_Xan_dh_C"/>
    <property type="match status" value="1"/>
</dbReference>
<dbReference type="EC" id="1.17.1.4" evidence="2"/>